<dbReference type="Proteomes" id="UP000316778">
    <property type="component" value="Unassembled WGS sequence"/>
</dbReference>
<evidence type="ECO:0000313" key="1">
    <source>
        <dbReference type="EMBL" id="TWI86820.1"/>
    </source>
</evidence>
<evidence type="ECO:0000313" key="2">
    <source>
        <dbReference type="Proteomes" id="UP000316778"/>
    </source>
</evidence>
<sequence>MKSITSILSMTLLATFLLVSCSKDTDPADTDIFTGTFKGEIGYTDGETNISQENGSVFVTKVGSRYDFRFSDNIPDLTGVEFEQKDDNTMVNIGASGTGVITINKDNLNIAFSRDGQTWSADCTR</sequence>
<organism evidence="1 2">
    <name type="scientific">Chitinophaga japonensis</name>
    <name type="common">Flexibacter japonensis</name>
    <dbReference type="NCBI Taxonomy" id="104662"/>
    <lineage>
        <taxon>Bacteria</taxon>
        <taxon>Pseudomonadati</taxon>
        <taxon>Bacteroidota</taxon>
        <taxon>Chitinophagia</taxon>
        <taxon>Chitinophagales</taxon>
        <taxon>Chitinophagaceae</taxon>
        <taxon>Chitinophaga</taxon>
    </lineage>
</organism>
<name>A0A562T1X7_CHIJA</name>
<proteinExistence type="predicted"/>
<dbReference type="PROSITE" id="PS51257">
    <property type="entry name" value="PROKAR_LIPOPROTEIN"/>
    <property type="match status" value="1"/>
</dbReference>
<protein>
    <submittedName>
        <fullName evidence="1">Uncharacterized protein</fullName>
    </submittedName>
</protein>
<dbReference type="OrthoDB" id="711418at2"/>
<dbReference type="AlphaFoldDB" id="A0A562T1X7"/>
<comment type="caution">
    <text evidence="1">The sequence shown here is derived from an EMBL/GenBank/DDBJ whole genome shotgun (WGS) entry which is preliminary data.</text>
</comment>
<gene>
    <name evidence="1" type="ORF">LX66_4084</name>
</gene>
<dbReference type="RefSeq" id="WP_145716923.1">
    <property type="nucleotide sequence ID" value="NZ_BAAAFY010000004.1"/>
</dbReference>
<keyword evidence="2" id="KW-1185">Reference proteome</keyword>
<accession>A0A562T1X7</accession>
<dbReference type="EMBL" id="VLLG01000004">
    <property type="protein sequence ID" value="TWI86820.1"/>
    <property type="molecule type" value="Genomic_DNA"/>
</dbReference>
<reference evidence="1 2" key="1">
    <citation type="journal article" date="2013" name="Stand. Genomic Sci.">
        <title>Genomic Encyclopedia of Type Strains, Phase I: The one thousand microbial genomes (KMG-I) project.</title>
        <authorList>
            <person name="Kyrpides N.C."/>
            <person name="Woyke T."/>
            <person name="Eisen J.A."/>
            <person name="Garrity G."/>
            <person name="Lilburn T.G."/>
            <person name="Beck B.J."/>
            <person name="Whitman W.B."/>
            <person name="Hugenholtz P."/>
            <person name="Klenk H.P."/>
        </authorList>
    </citation>
    <scope>NUCLEOTIDE SEQUENCE [LARGE SCALE GENOMIC DNA]</scope>
    <source>
        <strain evidence="1 2">DSM 13484</strain>
    </source>
</reference>